<dbReference type="HOGENOM" id="CLU_1117226_0_0_1"/>
<name>A0A0E0JUP7_ORYPU</name>
<reference evidence="2" key="2">
    <citation type="submission" date="2018-05" db="EMBL/GenBank/DDBJ databases">
        <title>OpunRS2 (Oryza punctata Reference Sequence Version 2).</title>
        <authorList>
            <person name="Zhang J."/>
            <person name="Kudrna D."/>
            <person name="Lee S."/>
            <person name="Talag J."/>
            <person name="Welchert J."/>
            <person name="Wing R.A."/>
        </authorList>
    </citation>
    <scope>NUCLEOTIDE SEQUENCE [LARGE SCALE GENOMIC DNA]</scope>
</reference>
<proteinExistence type="predicted"/>
<dbReference type="Proteomes" id="UP000026962">
    <property type="component" value="Chromosome 2"/>
</dbReference>
<evidence type="ECO:0000313" key="2">
    <source>
        <dbReference type="EnsemblPlants" id="OPUNC02G00750.1"/>
    </source>
</evidence>
<dbReference type="EnsemblPlants" id="OPUNC02G00750.1">
    <property type="protein sequence ID" value="OPUNC02G00750.1"/>
    <property type="gene ID" value="OPUNC02G00750"/>
</dbReference>
<sequence length="249" mass="27403">MRPLRAASEGGGGGETAIKNPAAERSCAAARRRETAPGRQHAATQASLEGGGGAEEGSEWRWKVLEGREEEAMEGGEEKSRNGADIIISIKMLPAYAMTHAIPQMRKRPQKLSRRSWSESTNSVLSAVHSPVLSHLSWILCSSPFSDSDRIAVDRMNEVTSSIKLHLPGYPELISSKAAWIAIIETPPMVELNRIMDPIFTIEGLAAKLLRIPSGNMTRKRTNNMRRPIFIVAQMVQSVLETYSHLADY</sequence>
<keyword evidence="3" id="KW-1185">Reference proteome</keyword>
<accession>A0A0E0JUP7</accession>
<reference evidence="2" key="1">
    <citation type="submission" date="2015-04" db="UniProtKB">
        <authorList>
            <consortium name="EnsemblPlants"/>
        </authorList>
    </citation>
    <scope>IDENTIFICATION</scope>
</reference>
<evidence type="ECO:0000313" key="3">
    <source>
        <dbReference type="Proteomes" id="UP000026962"/>
    </source>
</evidence>
<organism evidence="2">
    <name type="scientific">Oryza punctata</name>
    <name type="common">Red rice</name>
    <dbReference type="NCBI Taxonomy" id="4537"/>
    <lineage>
        <taxon>Eukaryota</taxon>
        <taxon>Viridiplantae</taxon>
        <taxon>Streptophyta</taxon>
        <taxon>Embryophyta</taxon>
        <taxon>Tracheophyta</taxon>
        <taxon>Spermatophyta</taxon>
        <taxon>Magnoliopsida</taxon>
        <taxon>Liliopsida</taxon>
        <taxon>Poales</taxon>
        <taxon>Poaceae</taxon>
        <taxon>BOP clade</taxon>
        <taxon>Oryzoideae</taxon>
        <taxon>Oryzeae</taxon>
        <taxon>Oryzinae</taxon>
        <taxon>Oryza</taxon>
    </lineage>
</organism>
<dbReference type="Gramene" id="OPUNC02G00750.1">
    <property type="protein sequence ID" value="OPUNC02G00750.1"/>
    <property type="gene ID" value="OPUNC02G00750"/>
</dbReference>
<evidence type="ECO:0000256" key="1">
    <source>
        <dbReference type="SAM" id="MobiDB-lite"/>
    </source>
</evidence>
<dbReference type="AlphaFoldDB" id="A0A0E0JUP7"/>
<protein>
    <submittedName>
        <fullName evidence="2">Uncharacterized protein</fullName>
    </submittedName>
</protein>
<feature type="region of interest" description="Disordered" evidence="1">
    <location>
        <begin position="1"/>
        <end position="59"/>
    </location>
</feature>